<comment type="subcellular location">
    <subcellularLocation>
        <location evidence="1">Cytoplasm</location>
        <location evidence="1">Cytoskeleton</location>
    </subcellularLocation>
</comment>
<keyword evidence="2" id="KW-0963">Cytoplasm</keyword>
<dbReference type="InterPro" id="IPR000697">
    <property type="entry name" value="WH1/EVH1_dom"/>
</dbReference>
<dbReference type="AlphaFoldDB" id="A0A2H3J5J1"/>
<dbReference type="InterPro" id="IPR000095">
    <property type="entry name" value="CRIB_dom"/>
</dbReference>
<accession>A0A2H3J5J1</accession>
<dbReference type="GO" id="GO:0007015">
    <property type="term" value="P:actin filament organization"/>
    <property type="evidence" value="ECO:0007669"/>
    <property type="project" value="InterPro"/>
</dbReference>
<evidence type="ECO:0000256" key="3">
    <source>
        <dbReference type="ARBA" id="ARBA00022553"/>
    </source>
</evidence>
<evidence type="ECO:0000256" key="4">
    <source>
        <dbReference type="ARBA" id="ARBA00023212"/>
    </source>
</evidence>
<dbReference type="Gene3D" id="3.90.810.10">
    <property type="entry name" value="CRIB domain"/>
    <property type="match status" value="1"/>
</dbReference>
<dbReference type="SUPFAM" id="SSF50729">
    <property type="entry name" value="PH domain-like"/>
    <property type="match status" value="1"/>
</dbReference>
<proteinExistence type="predicted"/>
<dbReference type="STRING" id="742152.A0A2H3J5J1"/>
<dbReference type="Proteomes" id="UP000218811">
    <property type="component" value="Unassembled WGS sequence"/>
</dbReference>
<dbReference type="PROSITE" id="PS50229">
    <property type="entry name" value="WH1"/>
    <property type="match status" value="1"/>
</dbReference>
<gene>
    <name evidence="8" type="ORF">WOLCODRAFT_140903</name>
</gene>
<dbReference type="OrthoDB" id="8963340at2759"/>
<organism evidence="8 9">
    <name type="scientific">Wolfiporia cocos (strain MD-104)</name>
    <name type="common">Brown rot fungus</name>
    <dbReference type="NCBI Taxonomy" id="742152"/>
    <lineage>
        <taxon>Eukaryota</taxon>
        <taxon>Fungi</taxon>
        <taxon>Dikarya</taxon>
        <taxon>Basidiomycota</taxon>
        <taxon>Agaricomycotina</taxon>
        <taxon>Agaricomycetes</taxon>
        <taxon>Polyporales</taxon>
        <taxon>Phaeolaceae</taxon>
        <taxon>Wolfiporia</taxon>
    </lineage>
</organism>
<evidence type="ECO:0000256" key="5">
    <source>
        <dbReference type="SAM" id="MobiDB-lite"/>
    </source>
</evidence>
<feature type="compositionally biased region" description="Basic and acidic residues" evidence="5">
    <location>
        <begin position="141"/>
        <end position="169"/>
    </location>
</feature>
<evidence type="ECO:0000313" key="9">
    <source>
        <dbReference type="Proteomes" id="UP000218811"/>
    </source>
</evidence>
<dbReference type="PROSITE" id="PS50108">
    <property type="entry name" value="CRIB"/>
    <property type="match status" value="1"/>
</dbReference>
<evidence type="ECO:0000256" key="2">
    <source>
        <dbReference type="ARBA" id="ARBA00022490"/>
    </source>
</evidence>
<keyword evidence="3" id="KW-0597">Phosphoprotein</keyword>
<evidence type="ECO:0000259" key="6">
    <source>
        <dbReference type="PROSITE" id="PS50108"/>
    </source>
</evidence>
<dbReference type="InterPro" id="IPR011026">
    <property type="entry name" value="WAS_C"/>
</dbReference>
<feature type="domain" description="CRIB" evidence="6">
    <location>
        <begin position="88"/>
        <end position="103"/>
    </location>
</feature>
<keyword evidence="4" id="KW-0206">Cytoskeleton</keyword>
<dbReference type="EMBL" id="KB467931">
    <property type="protein sequence ID" value="PCH37512.1"/>
    <property type="molecule type" value="Genomic_DNA"/>
</dbReference>
<dbReference type="Pfam" id="PF00568">
    <property type="entry name" value="WH1"/>
    <property type="match status" value="1"/>
</dbReference>
<evidence type="ECO:0000259" key="7">
    <source>
        <dbReference type="PROSITE" id="PS50229"/>
    </source>
</evidence>
<evidence type="ECO:0000313" key="8">
    <source>
        <dbReference type="EMBL" id="PCH37512.1"/>
    </source>
</evidence>
<protein>
    <recommendedName>
        <fullName evidence="10">CRIB domain-containing protein</fullName>
    </recommendedName>
</protein>
<dbReference type="InterPro" id="IPR036936">
    <property type="entry name" value="CRIB_dom_sf"/>
</dbReference>
<name>A0A2H3J5J1_WOLCO</name>
<reference evidence="8 9" key="1">
    <citation type="journal article" date="2012" name="Science">
        <title>The Paleozoic origin of enzymatic lignin decomposition reconstructed from 31 fungal genomes.</title>
        <authorList>
            <person name="Floudas D."/>
            <person name="Binder M."/>
            <person name="Riley R."/>
            <person name="Barry K."/>
            <person name="Blanchette R.A."/>
            <person name="Henrissat B."/>
            <person name="Martinez A.T."/>
            <person name="Otillar R."/>
            <person name="Spatafora J.W."/>
            <person name="Yadav J.S."/>
            <person name="Aerts A."/>
            <person name="Benoit I."/>
            <person name="Boyd A."/>
            <person name="Carlson A."/>
            <person name="Copeland A."/>
            <person name="Coutinho P.M."/>
            <person name="de Vries R.P."/>
            <person name="Ferreira P."/>
            <person name="Findley K."/>
            <person name="Foster B."/>
            <person name="Gaskell J."/>
            <person name="Glotzer D."/>
            <person name="Gorecki P."/>
            <person name="Heitman J."/>
            <person name="Hesse C."/>
            <person name="Hori C."/>
            <person name="Igarashi K."/>
            <person name="Jurgens J.A."/>
            <person name="Kallen N."/>
            <person name="Kersten P."/>
            <person name="Kohler A."/>
            <person name="Kuees U."/>
            <person name="Kumar T.K.A."/>
            <person name="Kuo A."/>
            <person name="LaButti K."/>
            <person name="Larrondo L.F."/>
            <person name="Lindquist E."/>
            <person name="Ling A."/>
            <person name="Lombard V."/>
            <person name="Lucas S."/>
            <person name="Lundell T."/>
            <person name="Martin R."/>
            <person name="McLaughlin D.J."/>
            <person name="Morgenstern I."/>
            <person name="Morin E."/>
            <person name="Murat C."/>
            <person name="Nagy L.G."/>
            <person name="Nolan M."/>
            <person name="Ohm R.A."/>
            <person name="Patyshakuliyeva A."/>
            <person name="Rokas A."/>
            <person name="Ruiz-Duenas F.J."/>
            <person name="Sabat G."/>
            <person name="Salamov A."/>
            <person name="Samejima M."/>
            <person name="Schmutz J."/>
            <person name="Slot J.C."/>
            <person name="St John F."/>
            <person name="Stenlid J."/>
            <person name="Sun H."/>
            <person name="Sun S."/>
            <person name="Syed K."/>
            <person name="Tsang A."/>
            <person name="Wiebenga A."/>
            <person name="Young D."/>
            <person name="Pisabarro A."/>
            <person name="Eastwood D.C."/>
            <person name="Martin F."/>
            <person name="Cullen D."/>
            <person name="Grigoriev I.V."/>
            <person name="Hibbett D.S."/>
        </authorList>
    </citation>
    <scope>NUCLEOTIDE SEQUENCE [LARGE SCALE GENOMIC DNA]</scope>
    <source>
        <strain evidence="8 9">MD-104</strain>
    </source>
</reference>
<sequence length="183" mass="20565">MTPGKGLIWTYEIPEDFRYRLDKPFFHVFPGKARMLGLRFDDDAEAGAFYKKITVQTRANVLPPRKITKSVSKPPPHQNASQLKLSTISAPAAGTFVHVSHVGFNNKGRLEASDNLSPTWKVMLEEIQGRGLTLDKLLRRRANDRAPPPKRDHVEGSVEITKPAKEPGEKKRRSPHRKPVALA</sequence>
<keyword evidence="9" id="KW-1185">Reference proteome</keyword>
<evidence type="ECO:0000256" key="1">
    <source>
        <dbReference type="ARBA" id="ARBA00004245"/>
    </source>
</evidence>
<feature type="compositionally biased region" description="Basic residues" evidence="5">
    <location>
        <begin position="170"/>
        <end position="183"/>
    </location>
</feature>
<dbReference type="Gene3D" id="2.30.29.30">
    <property type="entry name" value="Pleckstrin-homology domain (PH domain)/Phosphotyrosine-binding domain (PTB)"/>
    <property type="match status" value="1"/>
</dbReference>
<dbReference type="SUPFAM" id="SSF47912">
    <property type="entry name" value="Wiscott-Aldrich syndrome protein, WASP, C-terminal domain"/>
    <property type="match status" value="1"/>
</dbReference>
<feature type="region of interest" description="Disordered" evidence="5">
    <location>
        <begin position="140"/>
        <end position="183"/>
    </location>
</feature>
<evidence type="ECO:0008006" key="10">
    <source>
        <dbReference type="Google" id="ProtNLM"/>
    </source>
</evidence>
<feature type="domain" description="WH1" evidence="7">
    <location>
        <begin position="1"/>
        <end position="60"/>
    </location>
</feature>
<dbReference type="InterPro" id="IPR011993">
    <property type="entry name" value="PH-like_dom_sf"/>
</dbReference>
<dbReference type="GO" id="GO:0005856">
    <property type="term" value="C:cytoskeleton"/>
    <property type="evidence" value="ECO:0007669"/>
    <property type="project" value="UniProtKB-SubCell"/>
</dbReference>